<feature type="compositionally biased region" description="Basic and acidic residues" evidence="1">
    <location>
        <begin position="374"/>
        <end position="383"/>
    </location>
</feature>
<name>A0A0S7BTA5_9BACT</name>
<keyword evidence="6" id="KW-1185">Reference proteome</keyword>
<gene>
    <name evidence="5" type="ORF">TBC1_112189</name>
</gene>
<feature type="compositionally biased region" description="Pro residues" evidence="1">
    <location>
        <begin position="199"/>
        <end position="211"/>
    </location>
</feature>
<dbReference type="RefSeq" id="WP_062042130.1">
    <property type="nucleotide sequence ID" value="NZ_DF968182.1"/>
</dbReference>
<dbReference type="STRING" id="1678841.TBC1_112189"/>
<feature type="region of interest" description="Disordered" evidence="1">
    <location>
        <begin position="275"/>
        <end position="298"/>
    </location>
</feature>
<feature type="region of interest" description="Disordered" evidence="1">
    <location>
        <begin position="483"/>
        <end position="503"/>
    </location>
</feature>
<feature type="transmembrane region" description="Helical" evidence="2">
    <location>
        <begin position="306"/>
        <end position="327"/>
    </location>
</feature>
<feature type="domain" description="DZANK-type" evidence="3">
    <location>
        <begin position="4"/>
        <end position="70"/>
    </location>
</feature>
<dbReference type="AlphaFoldDB" id="A0A0S7BTA5"/>
<feature type="region of interest" description="Disordered" evidence="1">
    <location>
        <begin position="360"/>
        <end position="413"/>
    </location>
</feature>
<evidence type="ECO:0000313" key="6">
    <source>
        <dbReference type="Proteomes" id="UP000053091"/>
    </source>
</evidence>
<dbReference type="Pfam" id="PF12773">
    <property type="entry name" value="DZR"/>
    <property type="match status" value="1"/>
</dbReference>
<dbReference type="EMBL" id="DF968182">
    <property type="protein sequence ID" value="GAP44028.1"/>
    <property type="molecule type" value="Genomic_DNA"/>
</dbReference>
<evidence type="ECO:0000259" key="3">
    <source>
        <dbReference type="Pfam" id="PF12773"/>
    </source>
</evidence>
<reference evidence="5" key="1">
    <citation type="journal article" date="2015" name="Genome Announc.">
        <title>Draft Genome Sequence of Bacteroidales Strain TBC1, a Novel Isolate from a Methanogenic Wastewater Treatment System.</title>
        <authorList>
            <person name="Tourlousse D.M."/>
            <person name="Matsuura N."/>
            <person name="Sun L."/>
            <person name="Toyonaga M."/>
            <person name="Kuroda K."/>
            <person name="Ohashi A."/>
            <person name="Cruz R."/>
            <person name="Yamaguchi T."/>
            <person name="Sekiguchi Y."/>
        </authorList>
    </citation>
    <scope>NUCLEOTIDE SEQUENCE [LARGE SCALE GENOMIC DNA]</scope>
    <source>
        <strain evidence="5">TBC1</strain>
    </source>
</reference>
<organism evidence="5">
    <name type="scientific">Lentimicrobium saccharophilum</name>
    <dbReference type="NCBI Taxonomy" id="1678841"/>
    <lineage>
        <taxon>Bacteria</taxon>
        <taxon>Pseudomonadati</taxon>
        <taxon>Bacteroidota</taxon>
        <taxon>Bacteroidia</taxon>
        <taxon>Bacteroidales</taxon>
        <taxon>Lentimicrobiaceae</taxon>
        <taxon>Lentimicrobium</taxon>
    </lineage>
</organism>
<dbReference type="OrthoDB" id="1046899at2"/>
<dbReference type="InterPro" id="IPR059113">
    <property type="entry name" value="Znf_ribbon"/>
</dbReference>
<keyword evidence="2" id="KW-0812">Transmembrane</keyword>
<evidence type="ECO:0000256" key="2">
    <source>
        <dbReference type="SAM" id="Phobius"/>
    </source>
</evidence>
<dbReference type="InterPro" id="IPR025874">
    <property type="entry name" value="DZR"/>
</dbReference>
<protein>
    <submittedName>
        <fullName evidence="5">Protein containing zinc-ribbon domain</fullName>
    </submittedName>
</protein>
<feature type="compositionally biased region" description="Pro residues" evidence="1">
    <location>
        <begin position="281"/>
        <end position="291"/>
    </location>
</feature>
<dbReference type="Pfam" id="PF13248">
    <property type="entry name" value="Zn_ribbon_3"/>
    <property type="match status" value="1"/>
</dbReference>
<evidence type="ECO:0000259" key="4">
    <source>
        <dbReference type="Pfam" id="PF13248"/>
    </source>
</evidence>
<evidence type="ECO:0000313" key="5">
    <source>
        <dbReference type="EMBL" id="GAP44028.1"/>
    </source>
</evidence>
<accession>A0A0S7BTA5</accession>
<feature type="region of interest" description="Disordered" evidence="1">
    <location>
        <begin position="193"/>
        <end position="214"/>
    </location>
</feature>
<feature type="domain" description="Putative zinc-ribbon" evidence="4">
    <location>
        <begin position="219"/>
        <end position="242"/>
    </location>
</feature>
<evidence type="ECO:0000256" key="1">
    <source>
        <dbReference type="SAM" id="MobiDB-lite"/>
    </source>
</evidence>
<sequence>MKYCPQCGTGFEPGARFCNECGFDKQSLETEIAGAASADQSDKPRPQHQQLCPKCAAPLPAEDRFCAECGFDKQAAAAAGITATDFPEETPQEPEKPAKTCPECAALLTDEERFCPQCGFDTAMAAAGGETPADAGSAEVIADAVSNEQPVEEPVAESVTPEPVCPQCGGPLAYEERFCPGCGFDTSATPKEPAIITPPAAPEAPPEPPAPVEQQADGQYCPNCGAFVVSGDLFCQDCGYRMTDMVAAATGEEVKHETQLPPPVVPVVEKTVHTPPVAAQAPPPAALPPQPVVSEARKPQKSRKGILIALLALLGLAVLGAGGWYAYQHFFSGTKTEVAEVIPAETVPELPVTEPEIILPAEDSASTEIAEEVPVVKEPEKKAPKPKKTTPKKPAEAPKQQPAQEEPVKKNEPLTVVMKNTTTSKSPRTLYNTFNTEPVKGNPPFANKVKFDKAMVVTRIITFHYNEGNGAPAGTITLEGRKKETGGPWQARNAPGSDGTPNEKWICEPNARMEAGTYKVVVSDDKSWSFNTKSGRKGMVIIEGYEAD</sequence>
<dbReference type="Proteomes" id="UP000053091">
    <property type="component" value="Unassembled WGS sequence"/>
</dbReference>
<keyword evidence="2" id="KW-0472">Membrane</keyword>
<keyword evidence="2" id="KW-1133">Transmembrane helix</keyword>
<proteinExistence type="predicted"/>